<name>A0ABV6MI37_9ACTN</name>
<protein>
    <submittedName>
        <fullName evidence="4">Flavin reductase family protein</fullName>
        <ecNumber evidence="4">1.-.-.-</ecNumber>
    </submittedName>
</protein>
<reference evidence="4 5" key="1">
    <citation type="submission" date="2024-09" db="EMBL/GenBank/DDBJ databases">
        <authorList>
            <person name="Sun Q."/>
            <person name="Mori K."/>
        </authorList>
    </citation>
    <scope>NUCLEOTIDE SEQUENCE [LARGE SCALE GENOMIC DNA]</scope>
    <source>
        <strain evidence="4 5">TBRC 3947</strain>
    </source>
</reference>
<comment type="similarity">
    <text evidence="1">Belongs to the non-flavoprotein flavin reductase family.</text>
</comment>
<feature type="domain" description="Flavin reductase like" evidence="3">
    <location>
        <begin position="17"/>
        <end position="161"/>
    </location>
</feature>
<evidence type="ECO:0000313" key="5">
    <source>
        <dbReference type="Proteomes" id="UP001589867"/>
    </source>
</evidence>
<dbReference type="InterPro" id="IPR002563">
    <property type="entry name" value="Flavin_Rdtase-like_dom"/>
</dbReference>
<dbReference type="RefSeq" id="WP_377262488.1">
    <property type="nucleotide sequence ID" value="NZ_JBHLUH010000100.1"/>
</dbReference>
<keyword evidence="5" id="KW-1185">Reference proteome</keyword>
<dbReference type="Gene3D" id="2.30.110.10">
    <property type="entry name" value="Electron Transport, Fmn-binding Protein, Chain A"/>
    <property type="match status" value="1"/>
</dbReference>
<dbReference type="InterPro" id="IPR050268">
    <property type="entry name" value="NADH-dep_flavin_reductase"/>
</dbReference>
<comment type="caution">
    <text evidence="4">The sequence shown here is derived from an EMBL/GenBank/DDBJ whole genome shotgun (WGS) entry which is preliminary data.</text>
</comment>
<dbReference type="PANTHER" id="PTHR30466:SF11">
    <property type="entry name" value="FLAVIN-DEPENDENT MONOOXYGENASE, REDUCTASE SUBUNIT HSAB"/>
    <property type="match status" value="1"/>
</dbReference>
<dbReference type="Pfam" id="PF01613">
    <property type="entry name" value="Flavin_Reduct"/>
    <property type="match status" value="1"/>
</dbReference>
<organism evidence="4 5">
    <name type="scientific">Phytohabitans kaempferiae</name>
    <dbReference type="NCBI Taxonomy" id="1620943"/>
    <lineage>
        <taxon>Bacteria</taxon>
        <taxon>Bacillati</taxon>
        <taxon>Actinomycetota</taxon>
        <taxon>Actinomycetes</taxon>
        <taxon>Micromonosporales</taxon>
        <taxon>Micromonosporaceae</taxon>
    </lineage>
</organism>
<dbReference type="GO" id="GO:0016491">
    <property type="term" value="F:oxidoreductase activity"/>
    <property type="evidence" value="ECO:0007669"/>
    <property type="project" value="UniProtKB-KW"/>
</dbReference>
<accession>A0ABV6MI37</accession>
<keyword evidence="2 4" id="KW-0560">Oxidoreductase</keyword>
<dbReference type="Proteomes" id="UP001589867">
    <property type="component" value="Unassembled WGS sequence"/>
</dbReference>
<evidence type="ECO:0000313" key="4">
    <source>
        <dbReference type="EMBL" id="MFC0534092.1"/>
    </source>
</evidence>
<sequence>MPDELTEIPPAAYRQVLGHFCSGITVVTAIADGTPAGLTCQSFFSVSLDPPLVAFSSARTSKSYPAIQRAQSFCINILAQGQQALSTIFARSGPDKWRDVSWRPGRRTGSPILDGVLAWVECTTVAEHEAGDHFLTIGRVVSLEHTGATEPLLYFRGAYGRLAA</sequence>
<evidence type="ECO:0000259" key="3">
    <source>
        <dbReference type="SMART" id="SM00903"/>
    </source>
</evidence>
<evidence type="ECO:0000256" key="2">
    <source>
        <dbReference type="ARBA" id="ARBA00023002"/>
    </source>
</evidence>
<dbReference type="EMBL" id="JBHLUH010000100">
    <property type="protein sequence ID" value="MFC0534092.1"/>
    <property type="molecule type" value="Genomic_DNA"/>
</dbReference>
<evidence type="ECO:0000256" key="1">
    <source>
        <dbReference type="ARBA" id="ARBA00008898"/>
    </source>
</evidence>
<dbReference type="EC" id="1.-.-.-" evidence="4"/>
<dbReference type="SUPFAM" id="SSF50475">
    <property type="entry name" value="FMN-binding split barrel"/>
    <property type="match status" value="1"/>
</dbReference>
<gene>
    <name evidence="4" type="ORF">ACFFIA_41495</name>
</gene>
<dbReference type="InterPro" id="IPR012349">
    <property type="entry name" value="Split_barrel_FMN-bd"/>
</dbReference>
<proteinExistence type="inferred from homology"/>
<dbReference type="SMART" id="SM00903">
    <property type="entry name" value="Flavin_Reduct"/>
    <property type="match status" value="1"/>
</dbReference>
<dbReference type="PANTHER" id="PTHR30466">
    <property type="entry name" value="FLAVIN REDUCTASE"/>
    <property type="match status" value="1"/>
</dbReference>